<organism evidence="4 5">
    <name type="scientific">Vandammella animalimorsus</name>
    <dbReference type="NCBI Taxonomy" id="2029117"/>
    <lineage>
        <taxon>Bacteria</taxon>
        <taxon>Pseudomonadati</taxon>
        <taxon>Pseudomonadota</taxon>
        <taxon>Betaproteobacteria</taxon>
        <taxon>Burkholderiales</taxon>
        <taxon>Comamonadaceae</taxon>
        <taxon>Vandammella</taxon>
    </lineage>
</organism>
<reference evidence="4 5" key="1">
    <citation type="submission" date="2017-08" db="EMBL/GenBank/DDBJ databases">
        <title>WGS of Clinical strains of the CDC Group NO-1 linked to zoonotic infections in humans.</title>
        <authorList>
            <person name="Bernier A.-M."/>
            <person name="Bernard K."/>
        </authorList>
    </citation>
    <scope>NUCLEOTIDE SEQUENCE [LARGE SCALE GENOMIC DNA]</scope>
    <source>
        <strain evidence="4 5">NML03-0146</strain>
    </source>
</reference>
<feature type="transmembrane region" description="Helical" evidence="3">
    <location>
        <begin position="46"/>
        <end position="66"/>
    </location>
</feature>
<dbReference type="RefSeq" id="WP_095550624.1">
    <property type="nucleotide sequence ID" value="NZ_NSJF01000008.1"/>
</dbReference>
<dbReference type="Proteomes" id="UP000217999">
    <property type="component" value="Unassembled WGS sequence"/>
</dbReference>
<name>A0A2A2A6Y5_9BURK</name>
<keyword evidence="3" id="KW-1133">Transmembrane helix</keyword>
<evidence type="ECO:0000256" key="1">
    <source>
        <dbReference type="SAM" id="Coils"/>
    </source>
</evidence>
<keyword evidence="3" id="KW-0472">Membrane</keyword>
<sequence length="217" mass="23791">MPSEPTRRHTPPGAAGQRPERAQSAPPKARTARPRPVQRPAQARSLPIWAVVLIAVATAALAVAVYDFTIGRPQRDIARNVARETAEHMKQEHQQRLEQAVAQTRRMERLRQVVDSAGSVRVAIAEYLAVNGELPTELRQLSIDTDYTPSNLLASVQLRPGGVIVLQPIAGIDLDGQVLLIPDAVPEQGMIRGWDCTSADFDFIATAIPNCRYVKAR</sequence>
<evidence type="ECO:0000313" key="5">
    <source>
        <dbReference type="Proteomes" id="UP000217999"/>
    </source>
</evidence>
<dbReference type="AlphaFoldDB" id="A0A2A2A6Y5"/>
<keyword evidence="1" id="KW-0175">Coiled coil</keyword>
<proteinExistence type="predicted"/>
<evidence type="ECO:0000256" key="3">
    <source>
        <dbReference type="SAM" id="Phobius"/>
    </source>
</evidence>
<evidence type="ECO:0000256" key="2">
    <source>
        <dbReference type="SAM" id="MobiDB-lite"/>
    </source>
</evidence>
<feature type="compositionally biased region" description="Low complexity" evidence="2">
    <location>
        <begin position="25"/>
        <end position="40"/>
    </location>
</feature>
<gene>
    <name evidence="4" type="ORF">CK620_12745</name>
</gene>
<evidence type="ECO:0000313" key="4">
    <source>
        <dbReference type="EMBL" id="PAT33541.1"/>
    </source>
</evidence>
<comment type="caution">
    <text evidence="4">The sequence shown here is derived from an EMBL/GenBank/DDBJ whole genome shotgun (WGS) entry which is preliminary data.</text>
</comment>
<accession>A0A2A2A6Y5</accession>
<feature type="region of interest" description="Disordered" evidence="2">
    <location>
        <begin position="1"/>
        <end position="40"/>
    </location>
</feature>
<protein>
    <submittedName>
        <fullName evidence="4">Uncharacterized protein</fullName>
    </submittedName>
</protein>
<feature type="coiled-coil region" evidence="1">
    <location>
        <begin position="83"/>
        <end position="110"/>
    </location>
</feature>
<dbReference type="EMBL" id="NSJF01000008">
    <property type="protein sequence ID" value="PAT33541.1"/>
    <property type="molecule type" value="Genomic_DNA"/>
</dbReference>
<keyword evidence="3" id="KW-0812">Transmembrane</keyword>